<dbReference type="EC" id="6.3.2.1" evidence="3"/>
<evidence type="ECO:0000313" key="13">
    <source>
        <dbReference type="EMBL" id="KAL3783431.1"/>
    </source>
</evidence>
<evidence type="ECO:0000256" key="5">
    <source>
        <dbReference type="ARBA" id="ARBA00022598"/>
    </source>
</evidence>
<accession>A0ABD3P6C7</accession>
<organism evidence="13 14">
    <name type="scientific">Cyclotella cryptica</name>
    <dbReference type="NCBI Taxonomy" id="29204"/>
    <lineage>
        <taxon>Eukaryota</taxon>
        <taxon>Sar</taxon>
        <taxon>Stramenopiles</taxon>
        <taxon>Ochrophyta</taxon>
        <taxon>Bacillariophyta</taxon>
        <taxon>Coscinodiscophyceae</taxon>
        <taxon>Thalassiosirophycidae</taxon>
        <taxon>Stephanodiscales</taxon>
        <taxon>Stephanodiscaceae</taxon>
        <taxon>Cyclotella</taxon>
    </lineage>
</organism>
<evidence type="ECO:0000256" key="7">
    <source>
        <dbReference type="ARBA" id="ARBA00022741"/>
    </source>
</evidence>
<dbReference type="CDD" id="cd00560">
    <property type="entry name" value="PanC"/>
    <property type="match status" value="1"/>
</dbReference>
<evidence type="ECO:0000256" key="3">
    <source>
        <dbReference type="ARBA" id="ARBA00012219"/>
    </source>
</evidence>
<dbReference type="AlphaFoldDB" id="A0ABD3P6C7"/>
<feature type="region of interest" description="Disordered" evidence="12">
    <location>
        <begin position="59"/>
        <end position="78"/>
    </location>
</feature>
<evidence type="ECO:0000313" key="14">
    <source>
        <dbReference type="Proteomes" id="UP001516023"/>
    </source>
</evidence>
<comment type="catalytic activity">
    <reaction evidence="11">
        <text>(R)-pantoate + beta-alanine + ATP = (R)-pantothenate + AMP + diphosphate + H(+)</text>
        <dbReference type="Rhea" id="RHEA:10912"/>
        <dbReference type="ChEBI" id="CHEBI:15378"/>
        <dbReference type="ChEBI" id="CHEBI:15980"/>
        <dbReference type="ChEBI" id="CHEBI:29032"/>
        <dbReference type="ChEBI" id="CHEBI:30616"/>
        <dbReference type="ChEBI" id="CHEBI:33019"/>
        <dbReference type="ChEBI" id="CHEBI:57966"/>
        <dbReference type="ChEBI" id="CHEBI:456215"/>
        <dbReference type="EC" id="6.3.2.1"/>
    </reaction>
</comment>
<dbReference type="PANTHER" id="PTHR21299">
    <property type="entry name" value="CYTIDYLATE KINASE/PANTOATE-BETA-ALANINE LIGASE"/>
    <property type="match status" value="1"/>
</dbReference>
<evidence type="ECO:0000256" key="8">
    <source>
        <dbReference type="ARBA" id="ARBA00022840"/>
    </source>
</evidence>
<evidence type="ECO:0000256" key="6">
    <source>
        <dbReference type="ARBA" id="ARBA00022655"/>
    </source>
</evidence>
<dbReference type="InterPro" id="IPR003721">
    <property type="entry name" value="Pantoate_ligase"/>
</dbReference>
<dbReference type="GO" id="GO:0004592">
    <property type="term" value="F:pantoate-beta-alanine ligase activity"/>
    <property type="evidence" value="ECO:0007669"/>
    <property type="project" value="UniProtKB-EC"/>
</dbReference>
<gene>
    <name evidence="13" type="ORF">HJC23_002858</name>
</gene>
<feature type="compositionally biased region" description="Polar residues" evidence="12">
    <location>
        <begin position="59"/>
        <end position="76"/>
    </location>
</feature>
<dbReference type="HAMAP" id="MF_00158">
    <property type="entry name" value="PanC"/>
    <property type="match status" value="1"/>
</dbReference>
<sequence>MRGTMSHRTHLYLLATTPSKLLNINLASRRFPAFHTSIAPIITNTISLFDLARIPSGNGSSETRDMSTAANASNTPMPIVHPTIQSIRSMRKSLNPAVSVGFVPTMGALHEGHLSLARAARSQNDVVVASIFVNPAQFLQGEDLDKYPRQLEKDVELLREVGVDHVFAPASDTMYRENHVTYVEPMGFDETREGSFRPGHFRGVATIVTKLFNIVQPTNAYFDAAQCVLIRRITDDLDMDVNINIMDTVREEDGLAMSSRNAYLTADERERAPVIYKALCAAREVFESRLARGLEEVTADDLRDVVNNVLQTESLIKEIQYIAVDDLEQMRPLETVGSEGCIISLACILGSVRLIDNIVLR</sequence>
<keyword evidence="7" id="KW-0547">Nucleotide-binding</keyword>
<keyword evidence="5" id="KW-0436">Ligase</keyword>
<dbReference type="NCBIfam" id="TIGR00018">
    <property type="entry name" value="panC"/>
    <property type="match status" value="1"/>
</dbReference>
<dbReference type="InterPro" id="IPR014729">
    <property type="entry name" value="Rossmann-like_a/b/a_fold"/>
</dbReference>
<dbReference type="FunFam" id="3.30.1300.10:FF:000001">
    <property type="entry name" value="Pantothenate synthetase"/>
    <property type="match status" value="1"/>
</dbReference>
<comment type="caution">
    <text evidence="13">The sequence shown here is derived from an EMBL/GenBank/DDBJ whole genome shotgun (WGS) entry which is preliminary data.</text>
</comment>
<comment type="pathway">
    <text evidence="1">Cofactor biosynthesis; (R)-pantothenate biosynthesis; (R)-pantothenate from (R)-pantoate and beta-alanine: step 1/1.</text>
</comment>
<evidence type="ECO:0000256" key="11">
    <source>
        <dbReference type="ARBA" id="ARBA00048258"/>
    </source>
</evidence>
<keyword evidence="6" id="KW-0566">Pantothenate biosynthesis</keyword>
<comment type="similarity">
    <text evidence="2">Belongs to the pantothenate synthetase family.</text>
</comment>
<dbReference type="SUPFAM" id="SSF52374">
    <property type="entry name" value="Nucleotidylyl transferase"/>
    <property type="match status" value="1"/>
</dbReference>
<name>A0ABD3P6C7_9STRA</name>
<proteinExistence type="inferred from homology"/>
<evidence type="ECO:0000256" key="10">
    <source>
        <dbReference type="ARBA" id="ARBA00032806"/>
    </source>
</evidence>
<dbReference type="Proteomes" id="UP001516023">
    <property type="component" value="Unassembled WGS sequence"/>
</dbReference>
<dbReference type="PANTHER" id="PTHR21299:SF1">
    <property type="entry name" value="PANTOATE--BETA-ALANINE LIGASE"/>
    <property type="match status" value="1"/>
</dbReference>
<reference evidence="13 14" key="1">
    <citation type="journal article" date="2020" name="G3 (Bethesda)">
        <title>Improved Reference Genome for Cyclotella cryptica CCMP332, a Model for Cell Wall Morphogenesis, Salinity Adaptation, and Lipid Production in Diatoms (Bacillariophyta).</title>
        <authorList>
            <person name="Roberts W.R."/>
            <person name="Downey K.M."/>
            <person name="Ruck E.C."/>
            <person name="Traller J.C."/>
            <person name="Alverson A.J."/>
        </authorList>
    </citation>
    <scope>NUCLEOTIDE SEQUENCE [LARGE SCALE GENOMIC DNA]</scope>
    <source>
        <strain evidence="13 14">CCMP332</strain>
    </source>
</reference>
<evidence type="ECO:0000256" key="9">
    <source>
        <dbReference type="ARBA" id="ARBA00029902"/>
    </source>
</evidence>
<dbReference type="EMBL" id="JABMIG020000261">
    <property type="protein sequence ID" value="KAL3783431.1"/>
    <property type="molecule type" value="Genomic_DNA"/>
</dbReference>
<dbReference type="GO" id="GO:0005524">
    <property type="term" value="F:ATP binding"/>
    <property type="evidence" value="ECO:0007669"/>
    <property type="project" value="UniProtKB-KW"/>
</dbReference>
<evidence type="ECO:0000256" key="1">
    <source>
        <dbReference type="ARBA" id="ARBA00004990"/>
    </source>
</evidence>
<dbReference type="Gene3D" id="3.30.1300.10">
    <property type="entry name" value="Pantoate-beta-alanine ligase, C-terminal domain"/>
    <property type="match status" value="1"/>
</dbReference>
<keyword evidence="8" id="KW-0067">ATP-binding</keyword>
<keyword evidence="14" id="KW-1185">Reference proteome</keyword>
<dbReference type="GO" id="GO:0015940">
    <property type="term" value="P:pantothenate biosynthetic process"/>
    <property type="evidence" value="ECO:0007669"/>
    <property type="project" value="UniProtKB-KW"/>
</dbReference>
<dbReference type="InterPro" id="IPR042176">
    <property type="entry name" value="Pantoate_ligase_C"/>
</dbReference>
<dbReference type="Gene3D" id="3.40.50.620">
    <property type="entry name" value="HUPs"/>
    <property type="match status" value="1"/>
</dbReference>
<evidence type="ECO:0000256" key="2">
    <source>
        <dbReference type="ARBA" id="ARBA00009256"/>
    </source>
</evidence>
<dbReference type="Pfam" id="PF02569">
    <property type="entry name" value="Pantoate_ligase"/>
    <property type="match status" value="1"/>
</dbReference>
<evidence type="ECO:0000256" key="12">
    <source>
        <dbReference type="SAM" id="MobiDB-lite"/>
    </source>
</evidence>
<evidence type="ECO:0000256" key="4">
    <source>
        <dbReference type="ARBA" id="ARBA00015647"/>
    </source>
</evidence>
<protein>
    <recommendedName>
        <fullName evidence="4">Pantoate--beta-alanine ligase</fullName>
        <ecNumber evidence="3">6.3.2.1</ecNumber>
    </recommendedName>
    <alternativeName>
        <fullName evidence="10">Pantoate-activating enzyme</fullName>
    </alternativeName>
    <alternativeName>
        <fullName evidence="9">Pantothenate synthetase</fullName>
    </alternativeName>
</protein>